<organism evidence="7 8">
    <name type="scientific">Paludisphaera borealis</name>
    <dbReference type="NCBI Taxonomy" id="1387353"/>
    <lineage>
        <taxon>Bacteria</taxon>
        <taxon>Pseudomonadati</taxon>
        <taxon>Planctomycetota</taxon>
        <taxon>Planctomycetia</taxon>
        <taxon>Isosphaerales</taxon>
        <taxon>Isosphaeraceae</taxon>
        <taxon>Paludisphaera</taxon>
    </lineage>
</organism>
<feature type="transmembrane region" description="Helical" evidence="6">
    <location>
        <begin position="180"/>
        <end position="203"/>
    </location>
</feature>
<dbReference type="InterPro" id="IPR022791">
    <property type="entry name" value="L-PG_synthase/AglD"/>
</dbReference>
<gene>
    <name evidence="7" type="ORF">BSF38_05472</name>
</gene>
<keyword evidence="2" id="KW-1003">Cell membrane</keyword>
<dbReference type="Pfam" id="PF03706">
    <property type="entry name" value="LPG_synthase_TM"/>
    <property type="match status" value="1"/>
</dbReference>
<evidence type="ECO:0000256" key="4">
    <source>
        <dbReference type="ARBA" id="ARBA00022989"/>
    </source>
</evidence>
<keyword evidence="8" id="KW-1185">Reference proteome</keyword>
<dbReference type="GO" id="GO:0005886">
    <property type="term" value="C:plasma membrane"/>
    <property type="evidence" value="ECO:0007669"/>
    <property type="project" value="UniProtKB-SubCell"/>
</dbReference>
<evidence type="ECO:0008006" key="9">
    <source>
        <dbReference type="Google" id="ProtNLM"/>
    </source>
</evidence>
<evidence type="ECO:0000256" key="3">
    <source>
        <dbReference type="ARBA" id="ARBA00022692"/>
    </source>
</evidence>
<comment type="subcellular location">
    <subcellularLocation>
        <location evidence="1">Cell membrane</location>
        <topology evidence="1">Multi-pass membrane protein</topology>
    </subcellularLocation>
</comment>
<dbReference type="STRING" id="1387353.BSF38_05472"/>
<keyword evidence="4 6" id="KW-1133">Transmembrane helix</keyword>
<feature type="transmembrane region" description="Helical" evidence="6">
    <location>
        <begin position="20"/>
        <end position="40"/>
    </location>
</feature>
<feature type="transmembrane region" description="Helical" evidence="6">
    <location>
        <begin position="277"/>
        <end position="298"/>
    </location>
</feature>
<accession>A0A1U7CYA8</accession>
<dbReference type="AlphaFoldDB" id="A0A1U7CYA8"/>
<dbReference type="PANTHER" id="PTHR40277:SF1">
    <property type="entry name" value="BLL5419 PROTEIN"/>
    <property type="match status" value="1"/>
</dbReference>
<feature type="transmembrane region" description="Helical" evidence="6">
    <location>
        <begin position="60"/>
        <end position="80"/>
    </location>
</feature>
<evidence type="ECO:0000256" key="5">
    <source>
        <dbReference type="ARBA" id="ARBA00023136"/>
    </source>
</evidence>
<dbReference type="EMBL" id="CP019082">
    <property type="protein sequence ID" value="APW63886.1"/>
    <property type="molecule type" value="Genomic_DNA"/>
</dbReference>
<evidence type="ECO:0000313" key="7">
    <source>
        <dbReference type="EMBL" id="APW63886.1"/>
    </source>
</evidence>
<protein>
    <recommendedName>
        <fullName evidence="9">Flippase-like domain-containing protein</fullName>
    </recommendedName>
</protein>
<feature type="transmembrane region" description="Helical" evidence="6">
    <location>
        <begin position="142"/>
        <end position="160"/>
    </location>
</feature>
<evidence type="ECO:0000313" key="8">
    <source>
        <dbReference type="Proteomes" id="UP000186309"/>
    </source>
</evidence>
<dbReference type="RefSeq" id="WP_076351526.1">
    <property type="nucleotide sequence ID" value="NZ_CP019082.1"/>
</dbReference>
<feature type="transmembrane region" description="Helical" evidence="6">
    <location>
        <begin position="100"/>
        <end position="122"/>
    </location>
</feature>
<feature type="transmembrane region" description="Helical" evidence="6">
    <location>
        <begin position="310"/>
        <end position="334"/>
    </location>
</feature>
<feature type="transmembrane region" description="Helical" evidence="6">
    <location>
        <begin position="234"/>
        <end position="257"/>
    </location>
</feature>
<reference evidence="8" key="1">
    <citation type="submission" date="2016-12" db="EMBL/GenBank/DDBJ databases">
        <title>Comparative genomics of four Isosphaeraceae planctomycetes: a common pool of plasmids and glycoside hydrolase genes.</title>
        <authorList>
            <person name="Ivanova A."/>
        </authorList>
    </citation>
    <scope>NUCLEOTIDE SEQUENCE [LARGE SCALE GENOMIC DNA]</scope>
    <source>
        <strain evidence="8">PX4</strain>
    </source>
</reference>
<dbReference type="Proteomes" id="UP000186309">
    <property type="component" value="Chromosome"/>
</dbReference>
<keyword evidence="3 6" id="KW-0812">Transmembrane</keyword>
<dbReference type="OrthoDB" id="279916at2"/>
<sequence>MSTVETLESAAEPPKPKHSHVGLVVNVGLILLAFGLLGWVLNQNRDKILEVVSRKLDLRLLLAGVLIFQTSLILTYLRWYALVRVIEPRFTLRSTLLLGFIGYVFNLVIPGAVGGDLIKAAYLVRMRIRKTQAVASMVIDRILGLLGLFVLASIAGAFAWNMTTSTGTPAPGVHRLILAVWLAAAAGVLLLAAIFGQVFTRFLPASKQPGHGRLAMIVSELKTMSTTYRTRLDVVFLGLALSVAGHALNVFAFYLMGKMLFPEMITTLGEHFLMGPLTLFTMAVPLPFGALGLSEGVGDQLFGLVGHPSGALAMMGFRVLMYSCGLIGACVYLANLKEVRGLTASAHDLEHEMIEGEFDDDEPAPAA</sequence>
<evidence type="ECO:0000256" key="1">
    <source>
        <dbReference type="ARBA" id="ARBA00004651"/>
    </source>
</evidence>
<keyword evidence="5 6" id="KW-0472">Membrane</keyword>
<evidence type="ECO:0000256" key="2">
    <source>
        <dbReference type="ARBA" id="ARBA00022475"/>
    </source>
</evidence>
<dbReference type="KEGG" id="pbor:BSF38_05472"/>
<proteinExistence type="predicted"/>
<evidence type="ECO:0000256" key="6">
    <source>
        <dbReference type="SAM" id="Phobius"/>
    </source>
</evidence>
<dbReference type="PANTHER" id="PTHR40277">
    <property type="entry name" value="BLL5419 PROTEIN"/>
    <property type="match status" value="1"/>
</dbReference>
<name>A0A1U7CYA8_9BACT</name>